<organism evidence="1 2">
    <name type="scientific">Liparis tanakae</name>
    <name type="common">Tanaka's snailfish</name>
    <dbReference type="NCBI Taxonomy" id="230148"/>
    <lineage>
        <taxon>Eukaryota</taxon>
        <taxon>Metazoa</taxon>
        <taxon>Chordata</taxon>
        <taxon>Craniata</taxon>
        <taxon>Vertebrata</taxon>
        <taxon>Euteleostomi</taxon>
        <taxon>Actinopterygii</taxon>
        <taxon>Neopterygii</taxon>
        <taxon>Teleostei</taxon>
        <taxon>Neoteleostei</taxon>
        <taxon>Acanthomorphata</taxon>
        <taxon>Eupercaria</taxon>
        <taxon>Perciformes</taxon>
        <taxon>Cottioidei</taxon>
        <taxon>Cottales</taxon>
        <taxon>Liparidae</taxon>
        <taxon>Liparis</taxon>
    </lineage>
</organism>
<accession>A0A4Z2I1H1</accession>
<dbReference type="EMBL" id="SRLO01000144">
    <property type="protein sequence ID" value="TNN71906.1"/>
    <property type="molecule type" value="Genomic_DNA"/>
</dbReference>
<name>A0A4Z2I1H1_9TELE</name>
<sequence>MMSEHAVMNYKPQHREASALSGLCGEPEPHRDWSRQRNCSQRSCEWQTGIACLRQKHGASCQPRSLRGIENFLFLNLARHQVPATASSLDHIRSMGAPAGGGELSARQQHLLLTHTPELEARAVFMGRLEVREARQNQKQA</sequence>
<reference evidence="1 2" key="1">
    <citation type="submission" date="2019-03" db="EMBL/GenBank/DDBJ databases">
        <title>First draft genome of Liparis tanakae, snailfish: a comprehensive survey of snailfish specific genes.</title>
        <authorList>
            <person name="Kim W."/>
            <person name="Song I."/>
            <person name="Jeong J.-H."/>
            <person name="Kim D."/>
            <person name="Kim S."/>
            <person name="Ryu S."/>
            <person name="Song J.Y."/>
            <person name="Lee S.K."/>
        </authorList>
    </citation>
    <scope>NUCLEOTIDE SEQUENCE [LARGE SCALE GENOMIC DNA]</scope>
    <source>
        <tissue evidence="1">Muscle</tissue>
    </source>
</reference>
<gene>
    <name evidence="1" type="ORF">EYF80_017913</name>
</gene>
<evidence type="ECO:0000313" key="1">
    <source>
        <dbReference type="EMBL" id="TNN71906.1"/>
    </source>
</evidence>
<dbReference type="Proteomes" id="UP000314294">
    <property type="component" value="Unassembled WGS sequence"/>
</dbReference>
<dbReference type="AlphaFoldDB" id="A0A4Z2I1H1"/>
<comment type="caution">
    <text evidence="1">The sequence shown here is derived from an EMBL/GenBank/DDBJ whole genome shotgun (WGS) entry which is preliminary data.</text>
</comment>
<proteinExistence type="predicted"/>
<evidence type="ECO:0000313" key="2">
    <source>
        <dbReference type="Proteomes" id="UP000314294"/>
    </source>
</evidence>
<protein>
    <submittedName>
        <fullName evidence="1">Uncharacterized protein</fullName>
    </submittedName>
</protein>
<keyword evidence="2" id="KW-1185">Reference proteome</keyword>